<dbReference type="EMBL" id="FOUB01000018">
    <property type="protein sequence ID" value="SFM23132.1"/>
    <property type="molecule type" value="Genomic_DNA"/>
</dbReference>
<dbReference type="InterPro" id="IPR040840">
    <property type="entry name" value="TcA_TcB_BD"/>
</dbReference>
<organism evidence="6 7">
    <name type="scientific">Nitrosomonas communis</name>
    <dbReference type="NCBI Taxonomy" id="44574"/>
    <lineage>
        <taxon>Bacteria</taxon>
        <taxon>Pseudomonadati</taxon>
        <taxon>Pseudomonadota</taxon>
        <taxon>Betaproteobacteria</taxon>
        <taxon>Nitrosomonadales</taxon>
        <taxon>Nitrosomonadaceae</taxon>
        <taxon>Nitrosomonas</taxon>
    </lineage>
</organism>
<dbReference type="OrthoDB" id="9781691at2"/>
<keyword evidence="1" id="KW-0843">Virulence</keyword>
<dbReference type="Pfam" id="PF18413">
    <property type="entry name" value="Neuraminidase"/>
    <property type="match status" value="1"/>
</dbReference>
<dbReference type="RefSeq" id="WP_074905229.1">
    <property type="nucleotide sequence ID" value="NZ_FOUB01000018.1"/>
</dbReference>
<dbReference type="InterPro" id="IPR041079">
    <property type="entry name" value="Neuraminidase-like"/>
</dbReference>
<dbReference type="InterPro" id="IPR018003">
    <property type="entry name" value="Insecticidal_toxin/plasmid_vir"/>
</dbReference>
<proteinExistence type="predicted"/>
<feature type="domain" description="ABC toxin N-terminal" evidence="5">
    <location>
        <begin position="1765"/>
        <end position="1897"/>
    </location>
</feature>
<name>A0A1I4P5T0_9PROT</name>
<dbReference type="InterPro" id="IPR046839">
    <property type="entry name" value="ABC_toxin_N"/>
</dbReference>
<accession>A0A1I4P5T0</accession>
<feature type="domain" description="Tc toxin complex TcA C-terminal TcB-binding" evidence="3">
    <location>
        <begin position="2968"/>
        <end position="3275"/>
    </location>
</feature>
<dbReference type="Pfam" id="PF18276">
    <property type="entry name" value="TcA_TcB_BD"/>
    <property type="match status" value="1"/>
</dbReference>
<dbReference type="Proteomes" id="UP000183287">
    <property type="component" value="Unassembled WGS sequence"/>
</dbReference>
<feature type="coiled-coil region" evidence="2">
    <location>
        <begin position="2956"/>
        <end position="2997"/>
    </location>
</feature>
<keyword evidence="2" id="KW-0175">Coiled coil</keyword>
<evidence type="ECO:0000256" key="1">
    <source>
        <dbReference type="ARBA" id="ARBA00023026"/>
    </source>
</evidence>
<reference evidence="7" key="1">
    <citation type="submission" date="2016-10" db="EMBL/GenBank/DDBJ databases">
        <authorList>
            <person name="Varghese N."/>
            <person name="Submissions S."/>
        </authorList>
    </citation>
    <scope>NUCLEOTIDE SEQUENCE [LARGE SCALE GENOMIC DNA]</scope>
    <source>
        <strain evidence="7">Nm44</strain>
    </source>
</reference>
<dbReference type="Pfam" id="PF03538">
    <property type="entry name" value="VRP1"/>
    <property type="match status" value="1"/>
</dbReference>
<evidence type="ECO:0000259" key="3">
    <source>
        <dbReference type="Pfam" id="PF18276"/>
    </source>
</evidence>
<evidence type="ECO:0000256" key="2">
    <source>
        <dbReference type="SAM" id="Coils"/>
    </source>
</evidence>
<sequence>MNDTNKTFRITGYVIDAKTHQTLAGLRVEVWSKDHILNDLVGCAVTDQQGIFRVIFDESSFREIFLDRRQDLFFKVFHENKLIKSTEDSVLCNVESMEAPVVIEVEMEAAEPQPEEMFIVRGLIHYPDGKPVMSGLVMVFDKDLRSEEYLGETLTSKAGHYQITYHVSQFRRKEKKSADLLVRAYLGRENITESAIIFNAQPVEIVDLVIGDGEYRGPSEYEQIVEQLMPLLDNVTFAELRQDNKIRDITFLNGETNLPNEKLFCFAVAHQLMGESHIEPEFWYAVFSTPFYSISEDQNLPDLLAVILATLPSLDAMTVHKALISALSHNLIPSWGKDKVGVWIKAFLDFVARQTVSDDGAVLKGVLEDAGIRDAPRQEKFARLFGEYQGLTHDLVEVLKQDGSFKESEITDLQTTFQITELAQGNFSVARVSKKVYGIDQPSQIRLLAKVSEDEWIKLVRDHVASGELQLPVDIPLPDLPLKADLRAAEAYGKTLAQQFREAFPTVAFTGGLERVMSNGGPKGLKHPELINKFLQAHEQFEFLTTAIDDFFETKLRPDIGRLEQNEELRLQLKGIQRVFKLVPNFEATDELLADDLHSALKIYRMGEAEFVRTYANRPGFSRETARLTYNRAAQTHAAVVTLVGELQALDAEGLPKALLNGNEAVSKFPNWNNLFKAGDLCECEQCRSVFSPAAYFADVLMFLKDRKAKNPAQTVKGILFQRRPDLGYLELNCENAHVPLPYIDIVCEVLEDVIANGENDLELSGLTAILDASATSKANVATAFATQGVSLGDDFTLIQVKPADPNLWVVHGDAITYLLKKKATPNFFAEILRNTKASADELRANPQYVNPKAYGKLKKAFYPFTLPFDLFIEEVRTAFQKIALKRWELMRTLKGTVAPNNPTEVHIAAEYFGISVALEETAPPLEKDEKRIILIEDSANQHPYWGEPDISTMIANVSKVDVFLQKTSLEYPQLLALLDLKFINPMGDIAVVHLDPTCDTEQKRIETLDAQKLDRIHRFLRLWHKLTDWKMWELDLVIRHPAIGNGSLDEAFLVKLMYFAEVKNKLGSKVTVEQTTVLFGDLNTVTRFTKLHEKREDALYQNLFLNKKLIHPLDPAFQLDPNTGDLPTGQTITAHLPVVQAALGVRDADLQVFKHLKNPSGVVYINDDLNLANLSFLWRHAWLVKLLKLKANEWQILLKLLNEDIAAFSSPQAAWGFLEKVGQLKKTGFNMDELNWLLYVDHSAKATVKESDAAKFLFELRKALQAVRSEYDASKYAFLTATPPTDEEQLAGLLVTLLQQLNRDEPAVSSFVAILRGDVAVEKKVAGLGTLVFPAGIPIQYNATSGILRFTGVMTSTQQNTLNGLSADSVYRDAIKDLFERPRLAVKFYEPVFTAPLKILPPAINFQTQLSADLAAKIVYDAEYRLLRFTGIMTEEEQAALEDLVPNTTPSDPLDAAYRNAVTSLATQPQTIVLPDERIWLSDADLDTTVPANDTFAKRLVNATKQALAYLAKTLAVNTVVQQSSDTLGLTTAMVREIMTRFELNSPDTILELFIGAFSTSSGALDYEDPAFKDAFDTWYWLNRIAVILKKWKINLEELETIITLQAPAKLFDFKSLPLDNNDPIAPIDTFLRMNRLFKLRDTLPETGIKLLVILGKLNEGAYASANEFAADVQLLNDAWNAIDVEHLIQSLDLAYPTDYLLAENWERLRDAFRFFDKLNAGADKAIIFANPIVGKMESDTLKQLLRSKFGADTWLTLSTEIQDMLRERKRDALVAWLLHHFTPTTPPPPSGKWENTNDVYGYYLLDVEMSSCQLTSRLVQASGSVQLFLQRCHMGLEPDVLVKADGNDGDSAWRWWEWMSKYRVWEANRKVFLYPENWIEPELRRDKSSFFKDLENELLQNEVNQYTVETAFLNYLEKLDEVAQLEIAGFYQEDDADHTILHVFGRTKGGEPHIYYYRQYDYRRWTAWEKVDLDIAGDYLIPAVVNKRLLLFWPIFTEVPDETENNKPVPIPQSGDSEAPVKRTIKRLRLQMAVSDYRQGKWTPKKISKDFYQSGWVTEVDIVRKFYHFIPVDRSSIDGRFIINFGGYSLGSDGYEQAELHGAFEITGCKGVPELTALTAEKGNYIPVLQPEWASVGQYSNPAKSYTAFMKWIELGMPDEFGHTVSRHDEPQNDFTLSNSFLTLLQTSKITNLPNTIMVPRDWSGFSTPILIQTPNIFKMSPPWHLSYLDKFWLDSFDLFHLTSNRTSVRSGVNFAGSWLPYFYADKKRTFFVLPSLKLRTGDVDTIHGGAAAIRLYYPEVKKIFRQWQDIFDGQVQTVVDGIDLSALTPDQRKQLEEGLRLQFPREEEQPRYTDKKVLELLTRFLMRYFNYWLGYWSYYLFLFRQFHFKNFYHPFVCDFAKLVNNPLKGIPALMSRETQLKDSGFRFFDIYQPTQWVVEPTGDPNNPYSEFYPKEDVDFTPDGAYSPYNWELFFHAPLMIANQLSKNQRFAEAMQWYHFIFNPLGLEGTLPDGTIAGAPQKYWITKPFFLTTDDEYLQQRIDGILRMLAEDTAVPGYTVQLKKSLEDQVKDWRDHPFEPHRIAQYRTVAYQKTTVMKYLDNLIAWGDYLFRQDSMESINEATQLYILAAEILGPRPRKIPPQAKPSSESFNELEDQFDRFSNTLVQVENFVPPMPGDGQDGEDAAPLPMLYFCIPQNDKLLGYWDTVADRLFKIRHCMNIEGVVRQLALFEPPIEPGVLVKAIAAGVDISSTLTDLNTPLPLYRFNVLLQKANEVCNDLKALGGALLSALEKKDAEALNLLRQGQEIRLLEAMKTVREKQVDEAKDNLEGVKKSKELAQIKKDYYESREFMNIGEITATALNFLSMASHTAGTLADTLAGVMFLIPDFRIGGSGFGGSPHFTSVPPTGDKPAKASERAANGLYNIATILDKNADLVANLASYQRRQEEWDYQKDLAIKEIEQLDKQIAAAELRLAIAEKELDNHVLQIENAKATDDFMHSKYTNEELFQWQVGQISGVFFKSYQLAYDLAKRAERCFRFELGLQDSNYIQFGYWDSLKKGLLSGEKLQYDLRRLETAYLEQNRREFELTKHISLLTLDPLALVKLKATGRCFINLPEEIFDLDYPGHYFRHIKSVSITLPCVTGPYTTVSCTLRLLKNYIRIHSDLADGYAHAQDDSGVWTDDPRFVESNIPVKSIAASNGQNDSGVFELSFRDERYLPFEGAGVISEWSLELFSDLPSNNPDPGNPDFGRPLRQFDYSTISDVIVHIKYTAREDAGPFKNGAIAYLREYFSKEGTTHSVRLLNLRQEFPTQWHRFLHPINPAEENIFELEMVPSLFRFLDQGKILKVNSIWLLAQCTDRGNYNVVMTPPLPEPPPAGSNAFTLSPVEQDQYGGLHFSQKDVSALGVEVVPTDPPLKWQLKMTGPGSSGNLQNNEVKDVLLIIGYQWEES</sequence>
<evidence type="ECO:0000313" key="6">
    <source>
        <dbReference type="EMBL" id="SFM23132.1"/>
    </source>
</evidence>
<dbReference type="Pfam" id="PF20220">
    <property type="entry name" value="ABC_toxin_N"/>
    <property type="match status" value="1"/>
</dbReference>
<evidence type="ECO:0000259" key="4">
    <source>
        <dbReference type="Pfam" id="PF18413"/>
    </source>
</evidence>
<gene>
    <name evidence="6" type="ORF">SAMN05421863_101830</name>
</gene>
<feature type="domain" description="Neuraminidase-like" evidence="4">
    <location>
        <begin position="1927"/>
        <end position="2051"/>
    </location>
</feature>
<keyword evidence="7" id="KW-1185">Reference proteome</keyword>
<evidence type="ECO:0000313" key="7">
    <source>
        <dbReference type="Proteomes" id="UP000183287"/>
    </source>
</evidence>
<evidence type="ECO:0000259" key="5">
    <source>
        <dbReference type="Pfam" id="PF20220"/>
    </source>
</evidence>
<protein>
    <submittedName>
        <fullName evidence="6">Virulence plasmid A protein</fullName>
    </submittedName>
</protein>